<dbReference type="InterPro" id="IPR051609">
    <property type="entry name" value="NmrA/Isoflavone_reductase-like"/>
</dbReference>
<keyword evidence="2" id="KW-0521">NADP</keyword>
<dbReference type="InterPro" id="IPR036291">
    <property type="entry name" value="NAD(P)-bd_dom_sf"/>
</dbReference>
<reference evidence="4" key="1">
    <citation type="submission" date="2015-01" db="EMBL/GenBank/DDBJ databases">
        <authorList>
            <person name="Durling Mikael"/>
        </authorList>
    </citation>
    <scope>NUCLEOTIDE SEQUENCE</scope>
</reference>
<sequence length="176" mass="19927">MAIIAVAVGKCIVEGLVQHDGHKIFILSRGENVPTLGVNHLLAQYDDVEATAQTLQQAKIDTLLSTIGVRNKKASEAQINLIRSSHISSTTRRFIVSAYDKLQVQEYDHLPVHAHASLAPRVKYTLDALEELEKTYLSYTRVVNGLFLDYYGMPHWKTSVHPWLNVVNMEKRWAYL</sequence>
<dbReference type="SUPFAM" id="SSF51735">
    <property type="entry name" value="NAD(P)-binding Rossmann-fold domains"/>
    <property type="match status" value="1"/>
</dbReference>
<dbReference type="GO" id="GO:0016491">
    <property type="term" value="F:oxidoreductase activity"/>
    <property type="evidence" value="ECO:0007669"/>
    <property type="project" value="UniProtKB-KW"/>
</dbReference>
<keyword evidence="3" id="KW-0560">Oxidoreductase</keyword>
<name>A0A0B7JSX3_BIOOC</name>
<gene>
    <name evidence="4" type="ORF">BN869_000002417_1</name>
</gene>
<evidence type="ECO:0000256" key="1">
    <source>
        <dbReference type="ARBA" id="ARBA00005725"/>
    </source>
</evidence>
<organism evidence="4">
    <name type="scientific">Bionectria ochroleuca</name>
    <name type="common">Gliocladium roseum</name>
    <dbReference type="NCBI Taxonomy" id="29856"/>
    <lineage>
        <taxon>Eukaryota</taxon>
        <taxon>Fungi</taxon>
        <taxon>Dikarya</taxon>
        <taxon>Ascomycota</taxon>
        <taxon>Pezizomycotina</taxon>
        <taxon>Sordariomycetes</taxon>
        <taxon>Hypocreomycetidae</taxon>
        <taxon>Hypocreales</taxon>
        <taxon>Bionectriaceae</taxon>
        <taxon>Clonostachys</taxon>
    </lineage>
</organism>
<evidence type="ECO:0008006" key="5">
    <source>
        <dbReference type="Google" id="ProtNLM"/>
    </source>
</evidence>
<evidence type="ECO:0000256" key="2">
    <source>
        <dbReference type="ARBA" id="ARBA00022857"/>
    </source>
</evidence>
<dbReference type="PANTHER" id="PTHR47706:SF4">
    <property type="entry name" value="NMRA-LIKE DOMAIN-CONTAINING PROTEIN"/>
    <property type="match status" value="1"/>
</dbReference>
<evidence type="ECO:0000313" key="4">
    <source>
        <dbReference type="EMBL" id="CEO46362.1"/>
    </source>
</evidence>
<proteinExistence type="inferred from homology"/>
<dbReference type="AlphaFoldDB" id="A0A0B7JSX3"/>
<dbReference type="EMBL" id="CDPU01000004">
    <property type="protein sequence ID" value="CEO46362.1"/>
    <property type="molecule type" value="Genomic_DNA"/>
</dbReference>
<accession>A0A0B7JSX3</accession>
<dbReference type="PANTHER" id="PTHR47706">
    <property type="entry name" value="NMRA-LIKE FAMILY PROTEIN"/>
    <property type="match status" value="1"/>
</dbReference>
<comment type="similarity">
    <text evidence="1">Belongs to the NmrA-type oxidoreductase family. Isoflavone reductase subfamily.</text>
</comment>
<evidence type="ECO:0000256" key="3">
    <source>
        <dbReference type="ARBA" id="ARBA00023002"/>
    </source>
</evidence>
<dbReference type="Gene3D" id="3.40.50.720">
    <property type="entry name" value="NAD(P)-binding Rossmann-like Domain"/>
    <property type="match status" value="1"/>
</dbReference>
<protein>
    <recommendedName>
        <fullName evidence="5">NmrA-like domain-containing protein</fullName>
    </recommendedName>
</protein>